<accession>A0A2N9AZV2</accession>
<feature type="domain" description="Helicase-associated" evidence="2">
    <location>
        <begin position="389"/>
        <end position="445"/>
    </location>
</feature>
<protein>
    <submittedName>
        <fullName evidence="4">Helicase associated domain protein</fullName>
    </submittedName>
</protein>
<feature type="domain" description="Helicase-associated" evidence="2">
    <location>
        <begin position="823"/>
        <end position="884"/>
    </location>
</feature>
<feature type="compositionally biased region" description="Pro residues" evidence="1">
    <location>
        <begin position="960"/>
        <end position="969"/>
    </location>
</feature>
<proteinExistence type="predicted"/>
<evidence type="ECO:0000259" key="3">
    <source>
        <dbReference type="Pfam" id="PF06527"/>
    </source>
</evidence>
<dbReference type="EMBL" id="LT963352">
    <property type="protein sequence ID" value="SOR76597.1"/>
    <property type="molecule type" value="Genomic_DNA"/>
</dbReference>
<gene>
    <name evidence="4" type="ORF">SCNRRL3882_0081</name>
</gene>
<dbReference type="InterPro" id="IPR009492">
    <property type="entry name" value="TniQ"/>
</dbReference>
<feature type="domain" description="Helicase-associated" evidence="2">
    <location>
        <begin position="535"/>
        <end position="590"/>
    </location>
</feature>
<dbReference type="Gene3D" id="6.10.140.530">
    <property type="match status" value="2"/>
</dbReference>
<evidence type="ECO:0000313" key="4">
    <source>
        <dbReference type="EMBL" id="SOR76597.1"/>
    </source>
</evidence>
<dbReference type="InterPro" id="IPR005114">
    <property type="entry name" value="Helicase_assoc"/>
</dbReference>
<sequence>MTKTPSGQQAQLFEREQPELSGHAGALGAVRVAPLRGETTLSYMSRVASRYRLTAKELIGALVDVGRRPNLFTVRPDGEVVFNTEARVVVAAFCRMPEEHLLRALPAWGREVPSSRLESGPAAWVRTSATIPPTGPGCRACTATASQGREEARRYLLPHARVCVKHQCWMLEAPVVDGATAGPGQLDVRHVPQIATAQRRHARLLRRSPHAGEAFAVAQAVTASWWDEAWPEETLWPDRLRSMALGDGLVWRGAARDAVTYPEAVTLAAALADAGVQQQLLDEAGRHQPHSLADVPRLTGELARRLERPWIAGRLAAVTTGPLNAWVRACVRSQAGHNPKTRSMWRISPPHRPTPVSQLLADSSDRGETPVQPEPASLPDSAEDAARGFARGLRHARTYAAEHSHLCAPNTVQMEGFAVGLWLANQRAAGPELAPERAAALDALDPWWNPPWNLWWQRIYHRAKALVKAGQPLKPEHGFPGTTENLGTWLYEQCTSYSSLHPGQQRLLADLGITPERARDVMPRRRDLKAARRTALDHARAYADEHGHLCAPTSARQDGFAIGKWLHSQRVRARRGQLDPALNQALTDIDSSWSPPWPTDWQREHHNAHAAVTAGTLLDPEAGFRNFDDRTGQWLYAQCVNYTALQPGQQHLLARLGLTKPVAGSAVPAPATRHPAMETGLHYARDWAAQHGALDLPRTARHLGFPLGRWLATQRHQANLHRDLFDTPWPHEEHLARIDPYWNPPWGMKWQRRYQAAHTQLTPGQNLAPQEGFPNTPDWTGQWLYSQCAVYDDLHPRQQQLLADLGLTAEGARTALPRRIPQAAAFAAGLAHARAWAQEHGNLTVAEPARHDGYRLGTWLRTQRRRASRGKLPADRIKALEAIDPLWNPAGGLRWQQAYLTARTHTTGRSLATTADLDALPSATAKWLFTQCSSYASLHPEQQQLLAETGLTSERARALAPPPKPPRPARPARPRLKNPPCAFAAGLPYAQAWTAQHGNLTSADYRTEHDGFPLGWWLYKQRRAAHAHVKRTGRPWPHDAQLAALDPWWNPPWRATWNHSWHQAHAHHSTARPFPNQTTKWIRTQQRTWTQLHPHQQHLMTTIGIHGPTPLHRYNSRPVHLTNQPTELINTHETAPEQETRSSQARPVGARKQRQAPRQHTAHPRTQPAN</sequence>
<organism evidence="4 5">
    <name type="scientific">Streptomyces chartreusis NRRL 3882</name>
    <dbReference type="NCBI Taxonomy" id="1079985"/>
    <lineage>
        <taxon>Bacteria</taxon>
        <taxon>Bacillati</taxon>
        <taxon>Actinomycetota</taxon>
        <taxon>Actinomycetes</taxon>
        <taxon>Kitasatosporales</taxon>
        <taxon>Streptomycetaceae</taxon>
        <taxon>Streptomyces</taxon>
    </lineage>
</organism>
<dbReference type="Pfam" id="PF03457">
    <property type="entry name" value="HA"/>
    <property type="match status" value="4"/>
</dbReference>
<evidence type="ECO:0000259" key="2">
    <source>
        <dbReference type="Pfam" id="PF03457"/>
    </source>
</evidence>
<dbReference type="OrthoDB" id="4120976at2"/>
<dbReference type="RefSeq" id="WP_158688431.1">
    <property type="nucleotide sequence ID" value="NZ_LT962942.1"/>
</dbReference>
<dbReference type="Proteomes" id="UP000235464">
    <property type="component" value="Chromosome I"/>
</dbReference>
<evidence type="ECO:0000313" key="5">
    <source>
        <dbReference type="Proteomes" id="UP000235464"/>
    </source>
</evidence>
<name>A0A2N9AZV2_STRCX</name>
<keyword evidence="5" id="KW-1185">Reference proteome</keyword>
<feature type="domain" description="Helicase-associated" evidence="2">
    <location>
        <begin position="678"/>
        <end position="719"/>
    </location>
</feature>
<feature type="domain" description="TniQ" evidence="3">
    <location>
        <begin position="30"/>
        <end position="168"/>
    </location>
</feature>
<dbReference type="AlphaFoldDB" id="A0A2N9AZV2"/>
<feature type="region of interest" description="Disordered" evidence="1">
    <location>
        <begin position="1131"/>
        <end position="1170"/>
    </location>
</feature>
<feature type="compositionally biased region" description="Basic residues" evidence="1">
    <location>
        <begin position="1149"/>
        <end position="1163"/>
    </location>
</feature>
<evidence type="ECO:0000256" key="1">
    <source>
        <dbReference type="SAM" id="MobiDB-lite"/>
    </source>
</evidence>
<feature type="region of interest" description="Disordered" evidence="1">
    <location>
        <begin position="953"/>
        <end position="978"/>
    </location>
</feature>
<dbReference type="PANTHER" id="PTHR33418">
    <property type="entry name" value="HELICASE-ASSOCIATED"/>
    <property type="match status" value="1"/>
</dbReference>
<reference evidence="5" key="1">
    <citation type="submission" date="2017-11" db="EMBL/GenBank/DDBJ databases">
        <authorList>
            <person name="Wibberg D."/>
        </authorList>
    </citation>
    <scope>NUCLEOTIDE SEQUENCE [LARGE SCALE GENOMIC DNA]</scope>
</reference>
<dbReference type="PANTHER" id="PTHR33418:SF1">
    <property type="entry name" value="HELICASE-ASSOCIATED DOMAIN-CONTAINING PROTEIN"/>
    <property type="match status" value="1"/>
</dbReference>
<dbReference type="Pfam" id="PF06527">
    <property type="entry name" value="TniQ"/>
    <property type="match status" value="1"/>
</dbReference>
<feature type="region of interest" description="Disordered" evidence="1">
    <location>
        <begin position="338"/>
        <end position="382"/>
    </location>
</feature>